<dbReference type="PANTHER" id="PTHR22930">
    <property type="match status" value="1"/>
</dbReference>
<evidence type="ECO:0000256" key="2">
    <source>
        <dbReference type="ARBA" id="ARBA00004123"/>
    </source>
</evidence>
<dbReference type="RefSeq" id="XP_019029343.1">
    <property type="nucleotide sequence ID" value="XM_019178642.1"/>
</dbReference>
<evidence type="ECO:0000259" key="8">
    <source>
        <dbReference type="Pfam" id="PF13359"/>
    </source>
</evidence>
<evidence type="ECO:0000313" key="10">
    <source>
        <dbReference type="Proteomes" id="UP000094819"/>
    </source>
</evidence>
<keyword evidence="6" id="KW-0378">Hydrolase</keyword>
<dbReference type="Proteomes" id="UP000094819">
    <property type="component" value="Unassembled WGS sequence"/>
</dbReference>
<dbReference type="GO" id="GO:0046872">
    <property type="term" value="F:metal ion binding"/>
    <property type="evidence" value="ECO:0007669"/>
    <property type="project" value="UniProtKB-KW"/>
</dbReference>
<evidence type="ECO:0000256" key="6">
    <source>
        <dbReference type="ARBA" id="ARBA00022801"/>
    </source>
</evidence>
<comment type="similarity">
    <text evidence="3">Belongs to the HARBI1 family.</text>
</comment>
<dbReference type="GO" id="GO:0005634">
    <property type="term" value="C:nucleus"/>
    <property type="evidence" value="ECO:0007669"/>
    <property type="project" value="UniProtKB-SubCell"/>
</dbReference>
<sequence length="266" mass="30991">MLKDLWHRPWARMIWIERSLEAISRCLIAKDGIAWPDDTERRDIAREFGRKSPFHNCVGLLDGTFIQMEHIPGRENNRLWSGSRDTYGYNVLVVVDHEYRIRSLHTVFLASHHDEQVYRSTKVTSPPTNISFNDSAYTPNVNSAQEDEKHSEFNADVKKAHVVMERAMGYWKAQVKNPEKYVTFATALLHNYVLEHEGLDDDELIDEAELELVKKEDIAAQKRLVDIQELNEAEKKGDGSRREAVRAEVERMRELGRSWGRMLRTE</sequence>
<comment type="caution">
    <text evidence="9">The sequence shown here is derived from an EMBL/GenBank/DDBJ whole genome shotgun (WGS) entry which is preliminary data.</text>
</comment>
<dbReference type="EMBL" id="AWGH01000024">
    <property type="protein sequence ID" value="ODN88785.1"/>
    <property type="molecule type" value="Genomic_DNA"/>
</dbReference>
<keyword evidence="5" id="KW-0479">Metal-binding</keyword>
<accession>A0A1E3IK25</accession>
<reference evidence="9 10" key="1">
    <citation type="submission" date="2016-06" db="EMBL/GenBank/DDBJ databases">
        <title>Evolution of pathogenesis and genome organization in the Tremellales.</title>
        <authorList>
            <person name="Cuomo C."/>
            <person name="Litvintseva A."/>
            <person name="Heitman J."/>
            <person name="Chen Y."/>
            <person name="Sun S."/>
            <person name="Springer D."/>
            <person name="Dromer F."/>
            <person name="Young S."/>
            <person name="Zeng Q."/>
            <person name="Chapman S."/>
            <person name="Gujja S."/>
            <person name="Saif S."/>
            <person name="Birren B."/>
        </authorList>
    </citation>
    <scope>NUCLEOTIDE SEQUENCE [LARGE SCALE GENOMIC DNA]</scope>
    <source>
        <strain evidence="9 10">CBS 7118</strain>
    </source>
</reference>
<dbReference type="GO" id="GO:0004518">
    <property type="term" value="F:nuclease activity"/>
    <property type="evidence" value="ECO:0007669"/>
    <property type="project" value="UniProtKB-KW"/>
</dbReference>
<organism evidence="9 10">
    <name type="scientific">Cryptococcus wingfieldii CBS 7118</name>
    <dbReference type="NCBI Taxonomy" id="1295528"/>
    <lineage>
        <taxon>Eukaryota</taxon>
        <taxon>Fungi</taxon>
        <taxon>Dikarya</taxon>
        <taxon>Basidiomycota</taxon>
        <taxon>Agaricomycotina</taxon>
        <taxon>Tremellomycetes</taxon>
        <taxon>Tremellales</taxon>
        <taxon>Cryptococcaceae</taxon>
        <taxon>Cryptococcus</taxon>
    </lineage>
</organism>
<dbReference type="GO" id="GO:0016787">
    <property type="term" value="F:hydrolase activity"/>
    <property type="evidence" value="ECO:0007669"/>
    <property type="project" value="UniProtKB-KW"/>
</dbReference>
<evidence type="ECO:0000256" key="3">
    <source>
        <dbReference type="ARBA" id="ARBA00006958"/>
    </source>
</evidence>
<dbReference type="GeneID" id="30195799"/>
<dbReference type="InterPro" id="IPR045249">
    <property type="entry name" value="HARBI1-like"/>
</dbReference>
<dbReference type="PANTHER" id="PTHR22930:SF85">
    <property type="entry name" value="GH03217P-RELATED"/>
    <property type="match status" value="1"/>
</dbReference>
<keyword evidence="10" id="KW-1185">Reference proteome</keyword>
<keyword evidence="7" id="KW-0539">Nucleus</keyword>
<name>A0A1E3IK25_9TREE</name>
<dbReference type="Pfam" id="PF13359">
    <property type="entry name" value="DDE_Tnp_4"/>
    <property type="match status" value="1"/>
</dbReference>
<dbReference type="AlphaFoldDB" id="A0A1E3IK25"/>
<keyword evidence="4" id="KW-0540">Nuclease</keyword>
<gene>
    <name evidence="9" type="ORF">L198_06587</name>
</gene>
<protein>
    <recommendedName>
        <fullName evidence="8">DDE Tnp4 domain-containing protein</fullName>
    </recommendedName>
</protein>
<evidence type="ECO:0000256" key="4">
    <source>
        <dbReference type="ARBA" id="ARBA00022722"/>
    </source>
</evidence>
<proteinExistence type="inferred from homology"/>
<dbReference type="OrthoDB" id="5540949at2759"/>
<feature type="domain" description="DDE Tnp4" evidence="8">
    <location>
        <begin position="61"/>
        <end position="173"/>
    </location>
</feature>
<comment type="cofactor">
    <cofactor evidence="1">
        <name>a divalent metal cation</name>
        <dbReference type="ChEBI" id="CHEBI:60240"/>
    </cofactor>
</comment>
<dbReference type="InterPro" id="IPR027806">
    <property type="entry name" value="HARBI1_dom"/>
</dbReference>
<evidence type="ECO:0000256" key="1">
    <source>
        <dbReference type="ARBA" id="ARBA00001968"/>
    </source>
</evidence>
<evidence type="ECO:0000313" key="9">
    <source>
        <dbReference type="EMBL" id="ODN88785.1"/>
    </source>
</evidence>
<evidence type="ECO:0000256" key="7">
    <source>
        <dbReference type="ARBA" id="ARBA00023242"/>
    </source>
</evidence>
<evidence type="ECO:0000256" key="5">
    <source>
        <dbReference type="ARBA" id="ARBA00022723"/>
    </source>
</evidence>
<comment type="subcellular location">
    <subcellularLocation>
        <location evidence="2">Nucleus</location>
    </subcellularLocation>
</comment>